<name>A0A4Q2DSR7_9AGAR</name>
<dbReference type="PRINTS" id="PR00385">
    <property type="entry name" value="P450"/>
</dbReference>
<dbReference type="InterPro" id="IPR002401">
    <property type="entry name" value="Cyt_P450_E_grp-I"/>
</dbReference>
<dbReference type="OrthoDB" id="2789670at2759"/>
<keyword evidence="5 9" id="KW-0479">Metal-binding</keyword>
<keyword evidence="13" id="KW-1185">Reference proteome</keyword>
<dbReference type="InterPro" id="IPR050364">
    <property type="entry name" value="Cytochrome_P450_fung"/>
</dbReference>
<dbReference type="PRINTS" id="PR00463">
    <property type="entry name" value="EP450I"/>
</dbReference>
<keyword evidence="7 9" id="KW-0408">Iron</keyword>
<evidence type="ECO:0000256" key="8">
    <source>
        <dbReference type="ARBA" id="ARBA00023033"/>
    </source>
</evidence>
<dbReference type="Pfam" id="PF00067">
    <property type="entry name" value="p450"/>
    <property type="match status" value="1"/>
</dbReference>
<evidence type="ECO:0000313" key="12">
    <source>
        <dbReference type="EMBL" id="RXW23113.1"/>
    </source>
</evidence>
<evidence type="ECO:0000256" key="5">
    <source>
        <dbReference type="ARBA" id="ARBA00022723"/>
    </source>
</evidence>
<dbReference type="InterPro" id="IPR036396">
    <property type="entry name" value="Cyt_P450_sf"/>
</dbReference>
<comment type="cofactor">
    <cofactor evidence="1 9">
        <name>heme</name>
        <dbReference type="ChEBI" id="CHEBI:30413"/>
    </cofactor>
</comment>
<keyword evidence="11" id="KW-0472">Membrane</keyword>
<comment type="caution">
    <text evidence="12">The sequence shown here is derived from an EMBL/GenBank/DDBJ whole genome shotgun (WGS) entry which is preliminary data.</text>
</comment>
<comment type="pathway">
    <text evidence="2">Secondary metabolite biosynthesis.</text>
</comment>
<keyword evidence="11" id="KW-1133">Transmembrane helix</keyword>
<dbReference type="InterPro" id="IPR001128">
    <property type="entry name" value="Cyt_P450"/>
</dbReference>
<dbReference type="Proteomes" id="UP000290288">
    <property type="component" value="Unassembled WGS sequence"/>
</dbReference>
<organism evidence="12 13">
    <name type="scientific">Candolleomyces aberdarensis</name>
    <dbReference type="NCBI Taxonomy" id="2316362"/>
    <lineage>
        <taxon>Eukaryota</taxon>
        <taxon>Fungi</taxon>
        <taxon>Dikarya</taxon>
        <taxon>Basidiomycota</taxon>
        <taxon>Agaricomycotina</taxon>
        <taxon>Agaricomycetes</taxon>
        <taxon>Agaricomycetidae</taxon>
        <taxon>Agaricales</taxon>
        <taxon>Agaricineae</taxon>
        <taxon>Psathyrellaceae</taxon>
        <taxon>Candolleomyces</taxon>
    </lineage>
</organism>
<feature type="transmembrane region" description="Helical" evidence="11">
    <location>
        <begin position="6"/>
        <end position="23"/>
    </location>
</feature>
<dbReference type="AlphaFoldDB" id="A0A4Q2DSR7"/>
<feature type="binding site" description="axial binding residue" evidence="9">
    <location>
        <position position="453"/>
    </location>
    <ligand>
        <name>heme</name>
        <dbReference type="ChEBI" id="CHEBI:30413"/>
    </ligand>
    <ligandPart>
        <name>Fe</name>
        <dbReference type="ChEBI" id="CHEBI:18248"/>
    </ligandPart>
</feature>
<sequence>MVSKEVVVPCGIVLITYVFLGLWNRRRRLPPPPGPGFRELDLKALKTHPWLVFWGWAQKYGPIFSYSVLGKRTVVISSHKISWDLLEERSAIYSDRPFNWMGGELANRKHNAFQISTTDPKFKIYRRLMHGGLNPRVSRDYLPIQTEELHTFMKELESKPENFKQSIKRYDGRPSLSNIRFTKRVSFTRNACAIILKVAYGYPMGGYEDEFVNIIEEGFAITADLATPGKWFVEFFPWLRFLPDWFPGAGFKRYAREMKEKLALVDEKPYEWTKKQMATGDYIDSFTSKQLLGDTSYIDPSQKEYVVKWCAAALYAGGADTTVSALTTFFLVMELWPDAQKKAQQEIDRVTGGNRLPTLDDYDSLPYVRALVKEVIRWAPVAPIGLPHATTQDDVYNGYFIPKGSKVIANIWAITHDEEIYPNPSVFEPERYLGENPQPDAFKYVFGFGRRSCPGAHLAEQSLFLNMTNILAVFNISKPKNPDGTEVEPPVVWSTGITTHLESFPCDIKVRSQHLLASIH</sequence>
<dbReference type="GO" id="GO:0016705">
    <property type="term" value="F:oxidoreductase activity, acting on paired donors, with incorporation or reduction of molecular oxygen"/>
    <property type="evidence" value="ECO:0007669"/>
    <property type="project" value="InterPro"/>
</dbReference>
<evidence type="ECO:0000256" key="3">
    <source>
        <dbReference type="ARBA" id="ARBA00010617"/>
    </source>
</evidence>
<dbReference type="PROSITE" id="PS00086">
    <property type="entry name" value="CYTOCHROME_P450"/>
    <property type="match status" value="1"/>
</dbReference>
<dbReference type="PANTHER" id="PTHR46300">
    <property type="entry name" value="P450, PUTATIVE (EUROFUNG)-RELATED-RELATED"/>
    <property type="match status" value="1"/>
</dbReference>
<dbReference type="SUPFAM" id="SSF48264">
    <property type="entry name" value="Cytochrome P450"/>
    <property type="match status" value="1"/>
</dbReference>
<dbReference type="Gene3D" id="1.10.630.10">
    <property type="entry name" value="Cytochrome P450"/>
    <property type="match status" value="1"/>
</dbReference>
<evidence type="ECO:0000256" key="6">
    <source>
        <dbReference type="ARBA" id="ARBA00023002"/>
    </source>
</evidence>
<keyword evidence="4 9" id="KW-0349">Heme</keyword>
<evidence type="ECO:0000256" key="1">
    <source>
        <dbReference type="ARBA" id="ARBA00001971"/>
    </source>
</evidence>
<evidence type="ECO:0000313" key="13">
    <source>
        <dbReference type="Proteomes" id="UP000290288"/>
    </source>
</evidence>
<dbReference type="GO" id="GO:0004497">
    <property type="term" value="F:monooxygenase activity"/>
    <property type="evidence" value="ECO:0007669"/>
    <property type="project" value="UniProtKB-KW"/>
</dbReference>
<accession>A0A4Q2DSR7</accession>
<dbReference type="PANTHER" id="PTHR46300:SF7">
    <property type="entry name" value="P450, PUTATIVE (EUROFUNG)-RELATED"/>
    <property type="match status" value="1"/>
</dbReference>
<evidence type="ECO:0000256" key="7">
    <source>
        <dbReference type="ARBA" id="ARBA00023004"/>
    </source>
</evidence>
<proteinExistence type="inferred from homology"/>
<dbReference type="STRING" id="2316362.A0A4Q2DSR7"/>
<keyword evidence="11" id="KW-0812">Transmembrane</keyword>
<comment type="similarity">
    <text evidence="3 10">Belongs to the cytochrome P450 family.</text>
</comment>
<keyword evidence="6 10" id="KW-0560">Oxidoreductase</keyword>
<evidence type="ECO:0000256" key="11">
    <source>
        <dbReference type="SAM" id="Phobius"/>
    </source>
</evidence>
<dbReference type="EMBL" id="SDEE01000051">
    <property type="protein sequence ID" value="RXW23113.1"/>
    <property type="molecule type" value="Genomic_DNA"/>
</dbReference>
<dbReference type="GO" id="GO:0005506">
    <property type="term" value="F:iron ion binding"/>
    <property type="evidence" value="ECO:0007669"/>
    <property type="project" value="InterPro"/>
</dbReference>
<evidence type="ECO:0000256" key="9">
    <source>
        <dbReference type="PIRSR" id="PIRSR602401-1"/>
    </source>
</evidence>
<dbReference type="GO" id="GO:0020037">
    <property type="term" value="F:heme binding"/>
    <property type="evidence" value="ECO:0007669"/>
    <property type="project" value="InterPro"/>
</dbReference>
<dbReference type="CDD" id="cd11065">
    <property type="entry name" value="CYP64-like"/>
    <property type="match status" value="1"/>
</dbReference>
<reference evidence="12 13" key="1">
    <citation type="submission" date="2019-01" db="EMBL/GenBank/DDBJ databases">
        <title>Draft genome sequence of Psathyrella aberdarensis IHI B618.</title>
        <authorList>
            <person name="Buettner E."/>
            <person name="Kellner H."/>
        </authorList>
    </citation>
    <scope>NUCLEOTIDE SEQUENCE [LARGE SCALE GENOMIC DNA]</scope>
    <source>
        <strain evidence="12 13">IHI B618</strain>
    </source>
</reference>
<gene>
    <name evidence="12" type="ORF">EST38_g2742</name>
</gene>
<evidence type="ECO:0000256" key="10">
    <source>
        <dbReference type="RuleBase" id="RU000461"/>
    </source>
</evidence>
<evidence type="ECO:0000256" key="2">
    <source>
        <dbReference type="ARBA" id="ARBA00005179"/>
    </source>
</evidence>
<keyword evidence="8 10" id="KW-0503">Monooxygenase</keyword>
<evidence type="ECO:0008006" key="14">
    <source>
        <dbReference type="Google" id="ProtNLM"/>
    </source>
</evidence>
<dbReference type="InterPro" id="IPR017972">
    <property type="entry name" value="Cyt_P450_CS"/>
</dbReference>
<protein>
    <recommendedName>
        <fullName evidence="14">Cytochrome P450</fullName>
    </recommendedName>
</protein>
<evidence type="ECO:0000256" key="4">
    <source>
        <dbReference type="ARBA" id="ARBA00022617"/>
    </source>
</evidence>